<dbReference type="InterPro" id="IPR018929">
    <property type="entry name" value="DUF2510"/>
</dbReference>
<name>A0A6J7EQS8_9ZZZZ</name>
<organism evidence="2">
    <name type="scientific">freshwater metagenome</name>
    <dbReference type="NCBI Taxonomy" id="449393"/>
    <lineage>
        <taxon>unclassified sequences</taxon>
        <taxon>metagenomes</taxon>
        <taxon>ecological metagenomes</taxon>
    </lineage>
</organism>
<dbReference type="AlphaFoldDB" id="A0A6J7EQS8"/>
<evidence type="ECO:0000313" key="2">
    <source>
        <dbReference type="EMBL" id="CAB4883570.1"/>
    </source>
</evidence>
<accession>A0A6J7EQS8</accession>
<evidence type="ECO:0000259" key="1">
    <source>
        <dbReference type="Pfam" id="PF10708"/>
    </source>
</evidence>
<gene>
    <name evidence="2" type="ORF">UFOPK3376_01813</name>
</gene>
<dbReference type="Pfam" id="PF10708">
    <property type="entry name" value="DUF2510"/>
    <property type="match status" value="1"/>
</dbReference>
<dbReference type="EMBL" id="CAFBLP010000045">
    <property type="protein sequence ID" value="CAB4883570.1"/>
    <property type="molecule type" value="Genomic_DNA"/>
</dbReference>
<feature type="domain" description="DUF2510" evidence="1">
    <location>
        <begin position="136"/>
        <end position="166"/>
    </location>
</feature>
<reference evidence="2" key="1">
    <citation type="submission" date="2020-05" db="EMBL/GenBank/DDBJ databases">
        <authorList>
            <person name="Chiriac C."/>
            <person name="Salcher M."/>
            <person name="Ghai R."/>
            <person name="Kavagutti S V."/>
        </authorList>
    </citation>
    <scope>NUCLEOTIDE SEQUENCE</scope>
</reference>
<sequence>MNEFVTVSTSSYDPASLATKLNEKSAQGWTVVAIVPTGGDVTAFLSRPAGSASAEPAAAAAAVAVVAVVAAEPAPVAPEPVAEPVVEPVAATVTEPAGWAAAPEETVVAPVAAAPTPAVTTAAVTTAAVTAPAVPAGWYADPAGRFELRYWDGVAWTEHVSRAGQQYTDPPVA</sequence>
<protein>
    <submittedName>
        <fullName evidence="2">Unannotated protein</fullName>
    </submittedName>
</protein>
<proteinExistence type="predicted"/>